<name>A0A0G0JIS6_9BACT</name>
<organism evidence="2 3">
    <name type="scientific">Candidatus Magasanikbacteria bacterium GW2011_GWC2_37_14</name>
    <dbReference type="NCBI Taxonomy" id="1619046"/>
    <lineage>
        <taxon>Bacteria</taxon>
        <taxon>Candidatus Magasanikiibacteriota</taxon>
    </lineage>
</organism>
<comment type="caution">
    <text evidence="2">The sequence shown here is derived from an EMBL/GenBank/DDBJ whole genome shotgun (WGS) entry which is preliminary data.</text>
</comment>
<dbReference type="Proteomes" id="UP000034849">
    <property type="component" value="Unassembled WGS sequence"/>
</dbReference>
<evidence type="ECO:0000259" key="1">
    <source>
        <dbReference type="Pfam" id="PF26593"/>
    </source>
</evidence>
<evidence type="ECO:0000313" key="3">
    <source>
        <dbReference type="Proteomes" id="UP000034849"/>
    </source>
</evidence>
<dbReference type="AlphaFoldDB" id="A0A0G0JIS6"/>
<dbReference type="InterPro" id="IPR058596">
    <property type="entry name" value="TraC-like_dom"/>
</dbReference>
<accession>A0A0G0JIS6</accession>
<sequence length="229" mass="26532">MAKKQEMKGRVNNKPSTQAYLPIAEIRDGVVILKDGTLRSVLMVSSINFALKSEDEQNALVSAYVGFLNSLDFPLQILMQSRRLQIKPYLEKLAKIEREQTNELLQVQVADYKAFIEEFVEIGQIMTKRFYVVVPYDPLSNNKKSFWSRFKEVLKPAITLRLKDERFKKRIEDLEMRLRQVRSGLESMGLQIVQLDTQSLIELFYSTYNPDTAFSEQLGKIGDIQIENI</sequence>
<gene>
    <name evidence="2" type="ORF">US42_C0003G0053</name>
</gene>
<protein>
    <recommendedName>
        <fullName evidence="1">TraC-like domain-containing protein</fullName>
    </recommendedName>
</protein>
<feature type="domain" description="TraC-like" evidence="1">
    <location>
        <begin position="28"/>
        <end position="208"/>
    </location>
</feature>
<dbReference type="EMBL" id="LBSX01000003">
    <property type="protein sequence ID" value="KKQ27996.1"/>
    <property type="molecule type" value="Genomic_DNA"/>
</dbReference>
<proteinExistence type="predicted"/>
<dbReference type="STRING" id="1619046.US42_C0003G0053"/>
<dbReference type="Pfam" id="PF26593">
    <property type="entry name" value="TraC-like"/>
    <property type="match status" value="1"/>
</dbReference>
<reference evidence="2 3" key="1">
    <citation type="journal article" date="2015" name="Nature">
        <title>rRNA introns, odd ribosomes, and small enigmatic genomes across a large radiation of phyla.</title>
        <authorList>
            <person name="Brown C.T."/>
            <person name="Hug L.A."/>
            <person name="Thomas B.C."/>
            <person name="Sharon I."/>
            <person name="Castelle C.J."/>
            <person name="Singh A."/>
            <person name="Wilkins M.J."/>
            <person name="Williams K.H."/>
            <person name="Banfield J.F."/>
        </authorList>
    </citation>
    <scope>NUCLEOTIDE SEQUENCE [LARGE SCALE GENOMIC DNA]</scope>
</reference>
<evidence type="ECO:0000313" key="2">
    <source>
        <dbReference type="EMBL" id="KKQ27996.1"/>
    </source>
</evidence>